<protein>
    <submittedName>
        <fullName evidence="1">Uncharacterized protein</fullName>
    </submittedName>
</protein>
<reference evidence="1 2" key="1">
    <citation type="submission" date="2018-06" db="EMBL/GenBank/DDBJ databases">
        <title>Genomic Encyclopedia of Archaeal and Bacterial Type Strains, Phase II (KMG-II): from individual species to whole genera.</title>
        <authorList>
            <person name="Goeker M."/>
        </authorList>
    </citation>
    <scope>NUCLEOTIDE SEQUENCE [LARGE SCALE GENOMIC DNA]</scope>
    <source>
        <strain evidence="1 2">DSM 12408</strain>
    </source>
</reference>
<dbReference type="Proteomes" id="UP000248987">
    <property type="component" value="Unassembled WGS sequence"/>
</dbReference>
<keyword evidence="2" id="KW-1185">Reference proteome</keyword>
<accession>A0A1A7QUT5</accession>
<dbReference type="STRING" id="49280.A9996_15590"/>
<sequence length="59" mass="6945">MYASQLEHFFLPIAFIIIKILQTSTKTQKTIVSKRYKAYVHKISRVTFVYNYNDTGSLK</sequence>
<dbReference type="AlphaFoldDB" id="A0A1A7QUT5"/>
<dbReference type="EMBL" id="QLLQ01000001">
    <property type="protein sequence ID" value="RAJ27460.1"/>
    <property type="molecule type" value="Genomic_DNA"/>
</dbReference>
<gene>
    <name evidence="1" type="ORF">LX77_00032</name>
</gene>
<name>A0A1A7QUT5_9FLAO</name>
<proteinExistence type="predicted"/>
<evidence type="ECO:0000313" key="1">
    <source>
        <dbReference type="EMBL" id="RAJ27460.1"/>
    </source>
</evidence>
<organism evidence="1 2">
    <name type="scientific">Gelidibacter algens</name>
    <dbReference type="NCBI Taxonomy" id="49280"/>
    <lineage>
        <taxon>Bacteria</taxon>
        <taxon>Pseudomonadati</taxon>
        <taxon>Bacteroidota</taxon>
        <taxon>Flavobacteriia</taxon>
        <taxon>Flavobacteriales</taxon>
        <taxon>Flavobacteriaceae</taxon>
        <taxon>Gelidibacter</taxon>
    </lineage>
</organism>
<evidence type="ECO:0000313" key="2">
    <source>
        <dbReference type="Proteomes" id="UP000248987"/>
    </source>
</evidence>
<comment type="caution">
    <text evidence="1">The sequence shown here is derived from an EMBL/GenBank/DDBJ whole genome shotgun (WGS) entry which is preliminary data.</text>
</comment>